<dbReference type="Proteomes" id="UP001174677">
    <property type="component" value="Chromosome 8"/>
</dbReference>
<dbReference type="EMBL" id="JARPOI010000008">
    <property type="protein sequence ID" value="KAJ9175081.1"/>
    <property type="molecule type" value="Genomic_DNA"/>
</dbReference>
<protein>
    <recommendedName>
        <fullName evidence="3">DUF4378 domain-containing protein</fullName>
    </recommendedName>
</protein>
<evidence type="ECO:0008006" key="3">
    <source>
        <dbReference type="Google" id="ProtNLM"/>
    </source>
</evidence>
<organism evidence="1 2">
    <name type="scientific">Hevea brasiliensis</name>
    <name type="common">Para rubber tree</name>
    <name type="synonym">Siphonia brasiliensis</name>
    <dbReference type="NCBI Taxonomy" id="3981"/>
    <lineage>
        <taxon>Eukaryota</taxon>
        <taxon>Viridiplantae</taxon>
        <taxon>Streptophyta</taxon>
        <taxon>Embryophyta</taxon>
        <taxon>Tracheophyta</taxon>
        <taxon>Spermatophyta</taxon>
        <taxon>Magnoliopsida</taxon>
        <taxon>eudicotyledons</taxon>
        <taxon>Gunneridae</taxon>
        <taxon>Pentapetalae</taxon>
        <taxon>rosids</taxon>
        <taxon>fabids</taxon>
        <taxon>Malpighiales</taxon>
        <taxon>Euphorbiaceae</taxon>
        <taxon>Crotonoideae</taxon>
        <taxon>Micrandreae</taxon>
        <taxon>Hevea</taxon>
    </lineage>
</organism>
<comment type="caution">
    <text evidence="1">The sequence shown here is derived from an EMBL/GenBank/DDBJ whole genome shotgun (WGS) entry which is preliminary data.</text>
</comment>
<evidence type="ECO:0000313" key="1">
    <source>
        <dbReference type="EMBL" id="KAJ9175081.1"/>
    </source>
</evidence>
<dbReference type="PANTHER" id="PTHR37613:SF3">
    <property type="entry name" value="DUF4378 DOMAIN-CONTAINING PROTEIN"/>
    <property type="match status" value="1"/>
</dbReference>
<gene>
    <name evidence="1" type="ORF">P3X46_013663</name>
</gene>
<reference evidence="1 2" key="1">
    <citation type="journal article" date="2023" name="Plant Biotechnol. J.">
        <title>Chromosome-level wild Hevea brasiliensis genome provides new tools for genomic-assisted breeding and valuable loci to elevate rubber yield.</title>
        <authorList>
            <person name="Cheng H."/>
            <person name="Song X."/>
            <person name="Hu Y."/>
            <person name="Wu T."/>
            <person name="Yang Q."/>
            <person name="An Z."/>
            <person name="Feng S."/>
            <person name="Deng Z."/>
            <person name="Wu W."/>
            <person name="Zeng X."/>
            <person name="Tu M."/>
            <person name="Wang X."/>
            <person name="Huang H."/>
        </authorList>
    </citation>
    <scope>NUCLEOTIDE SEQUENCE [LARGE SCALE GENOMIC DNA]</scope>
    <source>
        <strain evidence="1">MT/VB/25A 57/8</strain>
    </source>
</reference>
<keyword evidence="2" id="KW-1185">Reference proteome</keyword>
<dbReference type="PANTHER" id="PTHR37613">
    <property type="entry name" value="DUF4378 DOMAIN PROTEIN"/>
    <property type="match status" value="1"/>
</dbReference>
<evidence type="ECO:0000313" key="2">
    <source>
        <dbReference type="Proteomes" id="UP001174677"/>
    </source>
</evidence>
<sequence length="354" mass="40542">MASSSSSKRLWEHLQEKQEPFTLDIYLSERRMMQRPSRCNLTRRSILHTRKILKLLLYKLIRSEHSQNVLDCRKSHKYDLICKTSEKLLQSGGSKGYSSRGSSVAYHESLKCGIKDSPCNKYQATLVAETSQPHEHSSFTKQEVSTDINLHWECEEDGMKLGPRSLLNEATPSGTGYDHLPNKEESAPTSSTIIAEEDSIFSAFLTELLVKPLVEKQNHAGFMELQETIGPVFSELLKNRTVLQQTKQLIFDFIKEAIENHQRKNGNQKSTQEFMDLEELGKIIRDKICPWENQNAAQHINFDVSSIVEEWDDIQQLHRKIGIEIGDAIMDEIIQEVISFFFSVKYCVTNQGSS</sequence>
<proteinExistence type="predicted"/>
<accession>A0ABQ9M483</accession>
<name>A0ABQ9M483_HEVBR</name>